<protein>
    <submittedName>
        <fullName evidence="3">D-amino-acid dehydrogenase</fullName>
    </submittedName>
</protein>
<dbReference type="PANTHER" id="PTHR13847">
    <property type="entry name" value="SARCOSINE DEHYDROGENASE-RELATED"/>
    <property type="match status" value="1"/>
</dbReference>
<accession>A0A1C3Y132</accession>
<evidence type="ECO:0000313" key="4">
    <source>
        <dbReference type="Proteomes" id="UP000198723"/>
    </source>
</evidence>
<dbReference type="Gene3D" id="3.50.50.60">
    <property type="entry name" value="FAD/NAD(P)-binding domain"/>
    <property type="match status" value="2"/>
</dbReference>
<evidence type="ECO:0000256" key="1">
    <source>
        <dbReference type="ARBA" id="ARBA00023002"/>
    </source>
</evidence>
<sequence>MNKPLPQLQPLPEAERRHVAVVGAGLVGLCSALWLQRMGHRVTIIDPAPPLGDASYRQACSYGNACTFAPHGVVPVATPGVIWRVPGMLLNPLGPLAIVWRYLPQLVPWLRAFLASSSKAEVDRIAGTLAVLLSQADAAWQPLVTLAGAERLKQREGCLYLYKTEAQFRAADAENGLRERHGVAMDRLERADIQSMEPNLAPLYERGVLFRDAYVFSSPKQLAFALAQALVEGGGEIVRGEVSAIEPRDDGIGLRTAGKQIVADHAVVAAGAHSRKLTASVGDRVLLDTERGYHVLFPNAGNLLSRPVCYPEHGFYMVPMADGMRAAGTVELGGLAAALNPRRTAMIREGVKTLLPGAGEGSDEWLGFRPSMPDSLPVIGNSRRLPRVTYAFGHGHLGLTLSALTGYLVSQIVAGQSSVIDLTPLRPDRF</sequence>
<evidence type="ECO:0000259" key="2">
    <source>
        <dbReference type="Pfam" id="PF01266"/>
    </source>
</evidence>
<dbReference type="SUPFAM" id="SSF51905">
    <property type="entry name" value="FAD/NAD(P)-binding domain"/>
    <property type="match status" value="1"/>
</dbReference>
<dbReference type="Pfam" id="PF01266">
    <property type="entry name" value="DAO"/>
    <property type="match status" value="1"/>
</dbReference>
<name>A0A1C3Y132_9HYPH</name>
<reference evidence="3 4" key="1">
    <citation type="submission" date="2016-08" db="EMBL/GenBank/DDBJ databases">
        <authorList>
            <person name="Seilhamer J.J."/>
        </authorList>
    </citation>
    <scope>NUCLEOTIDE SEQUENCE [LARGE SCALE GENOMIC DNA]</scope>
    <source>
        <strain evidence="3 4">HBR26</strain>
    </source>
</reference>
<organism evidence="3 4">
    <name type="scientific">Rhizobium aethiopicum</name>
    <dbReference type="NCBI Taxonomy" id="1138170"/>
    <lineage>
        <taxon>Bacteria</taxon>
        <taxon>Pseudomonadati</taxon>
        <taxon>Pseudomonadota</taxon>
        <taxon>Alphaproteobacteria</taxon>
        <taxon>Hyphomicrobiales</taxon>
        <taxon>Rhizobiaceae</taxon>
        <taxon>Rhizobium/Agrobacterium group</taxon>
        <taxon>Rhizobium</taxon>
    </lineage>
</organism>
<dbReference type="STRING" id="1138170.GA0061105_104104"/>
<proteinExistence type="predicted"/>
<keyword evidence="1" id="KW-0560">Oxidoreductase</keyword>
<dbReference type="SUPFAM" id="SSF54373">
    <property type="entry name" value="FAD-linked reductases, C-terminal domain"/>
    <property type="match status" value="1"/>
</dbReference>
<dbReference type="AlphaFoldDB" id="A0A1C3Y132"/>
<dbReference type="InterPro" id="IPR006076">
    <property type="entry name" value="FAD-dep_OxRdtase"/>
</dbReference>
<dbReference type="Proteomes" id="UP000198723">
    <property type="component" value="Unassembled WGS sequence"/>
</dbReference>
<dbReference type="PRINTS" id="PR00411">
    <property type="entry name" value="PNDRDTASEI"/>
</dbReference>
<dbReference type="PANTHER" id="PTHR13847:SF289">
    <property type="entry name" value="GLYCINE OXIDASE"/>
    <property type="match status" value="1"/>
</dbReference>
<dbReference type="InterPro" id="IPR036188">
    <property type="entry name" value="FAD/NAD-bd_sf"/>
</dbReference>
<feature type="domain" description="FAD dependent oxidoreductase" evidence="2">
    <location>
        <begin position="18"/>
        <end position="411"/>
    </location>
</feature>
<dbReference type="GO" id="GO:0016491">
    <property type="term" value="F:oxidoreductase activity"/>
    <property type="evidence" value="ECO:0007669"/>
    <property type="project" value="UniProtKB-KW"/>
</dbReference>
<gene>
    <name evidence="3" type="ORF">GA0061105_104104</name>
</gene>
<dbReference type="EMBL" id="FMAJ01000004">
    <property type="protein sequence ID" value="SCB58180.1"/>
    <property type="molecule type" value="Genomic_DNA"/>
</dbReference>
<dbReference type="GO" id="GO:0005737">
    <property type="term" value="C:cytoplasm"/>
    <property type="evidence" value="ECO:0007669"/>
    <property type="project" value="TreeGrafter"/>
</dbReference>
<dbReference type="RefSeq" id="WP_092749946.1">
    <property type="nucleotide sequence ID" value="NZ_FMAJ01000004.1"/>
</dbReference>
<evidence type="ECO:0000313" key="3">
    <source>
        <dbReference type="EMBL" id="SCB58180.1"/>
    </source>
</evidence>
<dbReference type="Gene3D" id="3.30.9.10">
    <property type="entry name" value="D-Amino Acid Oxidase, subunit A, domain 2"/>
    <property type="match status" value="1"/>
</dbReference>